<reference evidence="3" key="1">
    <citation type="submission" date="2020-10" db="EMBL/GenBank/DDBJ databases">
        <authorList>
            <person name="Gilroy R."/>
        </authorList>
    </citation>
    <scope>NUCLEOTIDE SEQUENCE</scope>
    <source>
        <strain evidence="3">ChiW16-3235</strain>
    </source>
</reference>
<dbReference type="GO" id="GO:0004175">
    <property type="term" value="F:endopeptidase activity"/>
    <property type="evidence" value="ECO:0007669"/>
    <property type="project" value="UniProtKB-ARBA"/>
</dbReference>
<dbReference type="Pfam" id="PF02517">
    <property type="entry name" value="Rce1-like"/>
    <property type="match status" value="1"/>
</dbReference>
<feature type="transmembrane region" description="Helical" evidence="1">
    <location>
        <begin position="239"/>
        <end position="261"/>
    </location>
</feature>
<keyword evidence="3" id="KW-0645">Protease</keyword>
<protein>
    <submittedName>
        <fullName evidence="3">CPBP family intramembrane metalloprotease</fullName>
    </submittedName>
</protein>
<keyword evidence="1" id="KW-0472">Membrane</keyword>
<accession>A0A9D1E6C9</accession>
<name>A0A9D1E6C9_9FIRM</name>
<comment type="caution">
    <text evidence="3">The sequence shown here is derived from an EMBL/GenBank/DDBJ whole genome shotgun (WGS) entry which is preliminary data.</text>
</comment>
<keyword evidence="3" id="KW-0378">Hydrolase</keyword>
<feature type="transmembrane region" description="Helical" evidence="1">
    <location>
        <begin position="185"/>
        <end position="202"/>
    </location>
</feature>
<feature type="transmembrane region" description="Helical" evidence="1">
    <location>
        <begin position="157"/>
        <end position="179"/>
    </location>
</feature>
<evidence type="ECO:0000313" key="3">
    <source>
        <dbReference type="EMBL" id="HIR66962.1"/>
    </source>
</evidence>
<proteinExistence type="predicted"/>
<dbReference type="InterPro" id="IPR003675">
    <property type="entry name" value="Rce1/LyrA-like_dom"/>
</dbReference>
<sequence>MSQLFGQKSCGAKGGAIYSAAVCIYIVASLVISYIIQGADLSGDGAAYLLYLASPIAIAATMALCPKVFNSPLRPALCLSCKPKYVLIAVLAAFGLLFCLSYVNNFTVYVLQLLGYTPSGGTIPSLEGWGMLGALIVVAVIPAVAEECLFRGAMLGNLAGGAGEVNAIFLTGFVFALFHGSPEQTVYQFICGCIFALLAVRSGSILPPVIAHFLNNGTIIILNGLSLVDGSGNLAAPPWASVLITVLAALALAGSLVWLILDKNKFKRGESGQVKSFFAWAGVGIAVMALVWLLSLLQGFGAAAA</sequence>
<feature type="transmembrane region" description="Helical" evidence="1">
    <location>
        <begin position="209"/>
        <end position="227"/>
    </location>
</feature>
<keyword evidence="1" id="KW-0812">Transmembrane</keyword>
<dbReference type="Proteomes" id="UP000823913">
    <property type="component" value="Unassembled WGS sequence"/>
</dbReference>
<evidence type="ECO:0000256" key="1">
    <source>
        <dbReference type="SAM" id="Phobius"/>
    </source>
</evidence>
<feature type="transmembrane region" description="Helical" evidence="1">
    <location>
        <begin position="16"/>
        <end position="36"/>
    </location>
</feature>
<reference evidence="3" key="2">
    <citation type="journal article" date="2021" name="PeerJ">
        <title>Extensive microbial diversity within the chicken gut microbiome revealed by metagenomics and culture.</title>
        <authorList>
            <person name="Gilroy R."/>
            <person name="Ravi A."/>
            <person name="Getino M."/>
            <person name="Pursley I."/>
            <person name="Horton D.L."/>
            <person name="Alikhan N.F."/>
            <person name="Baker D."/>
            <person name="Gharbi K."/>
            <person name="Hall N."/>
            <person name="Watson M."/>
            <person name="Adriaenssens E.M."/>
            <person name="Foster-Nyarko E."/>
            <person name="Jarju S."/>
            <person name="Secka A."/>
            <person name="Antonio M."/>
            <person name="Oren A."/>
            <person name="Chaudhuri R.R."/>
            <person name="La Ragione R."/>
            <person name="Hildebrand F."/>
            <person name="Pallen M.J."/>
        </authorList>
    </citation>
    <scope>NUCLEOTIDE SEQUENCE</scope>
    <source>
        <strain evidence="3">ChiW16-3235</strain>
    </source>
</reference>
<dbReference type="PANTHER" id="PTHR43592:SF15">
    <property type="entry name" value="CAAX AMINO TERMINAL PROTEASE FAMILY PROTEIN"/>
    <property type="match status" value="1"/>
</dbReference>
<gene>
    <name evidence="3" type="ORF">IAB94_02805</name>
</gene>
<dbReference type="PANTHER" id="PTHR43592">
    <property type="entry name" value="CAAX AMINO TERMINAL PROTEASE"/>
    <property type="match status" value="1"/>
</dbReference>
<dbReference type="GO" id="GO:0008237">
    <property type="term" value="F:metallopeptidase activity"/>
    <property type="evidence" value="ECO:0007669"/>
    <property type="project" value="UniProtKB-KW"/>
</dbReference>
<keyword evidence="3" id="KW-0482">Metalloprotease</keyword>
<feature type="transmembrane region" description="Helical" evidence="1">
    <location>
        <begin position="277"/>
        <end position="297"/>
    </location>
</feature>
<dbReference type="AlphaFoldDB" id="A0A9D1E6C9"/>
<dbReference type="EMBL" id="DVHK01000066">
    <property type="protein sequence ID" value="HIR66962.1"/>
    <property type="molecule type" value="Genomic_DNA"/>
</dbReference>
<dbReference type="GO" id="GO:0080120">
    <property type="term" value="P:CAAX-box protein maturation"/>
    <property type="evidence" value="ECO:0007669"/>
    <property type="project" value="UniProtKB-ARBA"/>
</dbReference>
<feature type="transmembrane region" description="Helical" evidence="1">
    <location>
        <begin position="85"/>
        <end position="103"/>
    </location>
</feature>
<keyword evidence="1" id="KW-1133">Transmembrane helix</keyword>
<organism evidence="3 4">
    <name type="scientific">Candidatus Coproplasma avicola</name>
    <dbReference type="NCBI Taxonomy" id="2840744"/>
    <lineage>
        <taxon>Bacteria</taxon>
        <taxon>Bacillati</taxon>
        <taxon>Bacillota</taxon>
        <taxon>Clostridia</taxon>
        <taxon>Eubacteriales</taxon>
        <taxon>Candidatus Coproplasma</taxon>
    </lineage>
</organism>
<feature type="transmembrane region" description="Helical" evidence="1">
    <location>
        <begin position="48"/>
        <end position="65"/>
    </location>
</feature>
<evidence type="ECO:0000313" key="4">
    <source>
        <dbReference type="Proteomes" id="UP000823913"/>
    </source>
</evidence>
<evidence type="ECO:0000259" key="2">
    <source>
        <dbReference type="Pfam" id="PF02517"/>
    </source>
</evidence>
<feature type="domain" description="CAAX prenyl protease 2/Lysostaphin resistance protein A-like" evidence="2">
    <location>
        <begin position="131"/>
        <end position="217"/>
    </location>
</feature>
<feature type="transmembrane region" description="Helical" evidence="1">
    <location>
        <begin position="123"/>
        <end position="145"/>
    </location>
</feature>